<keyword evidence="9 14" id="KW-0418">Kinase</keyword>
<accession>A0A1C2DRJ5</accession>
<dbReference type="AlphaFoldDB" id="A0A1C2DRJ5"/>
<keyword evidence="7 14" id="KW-0812">Transmembrane</keyword>
<evidence type="ECO:0000256" key="4">
    <source>
        <dbReference type="ARBA" id="ARBA00022519"/>
    </source>
</evidence>
<dbReference type="Gene3D" id="6.10.340.10">
    <property type="match status" value="1"/>
</dbReference>
<keyword evidence="4 14" id="KW-0997">Cell inner membrane</keyword>
<dbReference type="SMART" id="SM00388">
    <property type="entry name" value="HisKA"/>
    <property type="match status" value="1"/>
</dbReference>
<dbReference type="InterPro" id="IPR005467">
    <property type="entry name" value="His_kinase_dom"/>
</dbReference>
<feature type="transmembrane region" description="Helical" evidence="14">
    <location>
        <begin position="160"/>
        <end position="181"/>
    </location>
</feature>
<evidence type="ECO:0000256" key="2">
    <source>
        <dbReference type="ARBA" id="ARBA00004429"/>
    </source>
</evidence>
<sequence>MKRASLTLRLSLMFVCAVVAVLVVAGVSVNELTRHHFKELDRQTLMEKLEATTQILDGKSGSLDGADVELQLRALLGAHPELSAIIMGKDGVVLFSAPNAIRPPGIEPDPEHNISEWSEAGRMYRGMTATVRTVHQAQAVTVWLILDVTSHMHFFETLQWWFVLGLVVSTIVSAALGWLVARNGLRPVEQVTRAAAAMSARSLKERIPLEPVPKELLQLVSSFNAMLARLDESFVRLSNFSADIAHELRTPISNLRTHTEVILAKKRAPEAYEENLYSNLEDLNRLSNIIDGMLFLAKSDNGLLLPAQEKVDLRDVVEKLFEYYQLLADEKQIQLQVSGSGLISGDPVMLDRIISNLLSNALRYTPIGSTIVVQIKPDGSFIALEVTNPGEEIPEQHRSRIFDRFYRVDPARREGGANNAGLGLAIVRSLVEAHGGNIKCVSEQGETTFRIELPALRA</sequence>
<evidence type="ECO:0000256" key="1">
    <source>
        <dbReference type="ARBA" id="ARBA00000085"/>
    </source>
</evidence>
<evidence type="ECO:0000256" key="13">
    <source>
        <dbReference type="ARBA" id="ARBA00023136"/>
    </source>
</evidence>
<dbReference type="CDD" id="cd00075">
    <property type="entry name" value="HATPase"/>
    <property type="match status" value="1"/>
</dbReference>
<dbReference type="PANTHER" id="PTHR45436:SF15">
    <property type="entry name" value="SENSOR HISTIDINE KINASE CUSS"/>
    <property type="match status" value="1"/>
</dbReference>
<dbReference type="SMART" id="SM00304">
    <property type="entry name" value="HAMP"/>
    <property type="match status" value="1"/>
</dbReference>
<evidence type="ECO:0000259" key="16">
    <source>
        <dbReference type="PROSITE" id="PS50885"/>
    </source>
</evidence>
<evidence type="ECO:0000256" key="10">
    <source>
        <dbReference type="ARBA" id="ARBA00022840"/>
    </source>
</evidence>
<comment type="caution">
    <text evidence="17">The sequence shown here is derived from an EMBL/GenBank/DDBJ whole genome shotgun (WGS) entry which is preliminary data.</text>
</comment>
<dbReference type="Gene3D" id="1.10.287.130">
    <property type="match status" value="1"/>
</dbReference>
<keyword evidence="5" id="KW-0597">Phosphoprotein</keyword>
<evidence type="ECO:0000256" key="3">
    <source>
        <dbReference type="ARBA" id="ARBA00022475"/>
    </source>
</evidence>
<dbReference type="GO" id="GO:0005524">
    <property type="term" value="F:ATP binding"/>
    <property type="evidence" value="ECO:0007669"/>
    <property type="project" value="UniProtKB-KW"/>
</dbReference>
<evidence type="ECO:0000256" key="12">
    <source>
        <dbReference type="ARBA" id="ARBA00023012"/>
    </source>
</evidence>
<dbReference type="SMART" id="SM00387">
    <property type="entry name" value="HATPase_c"/>
    <property type="match status" value="1"/>
</dbReference>
<dbReference type="PROSITE" id="PS50109">
    <property type="entry name" value="HIS_KIN"/>
    <property type="match status" value="1"/>
</dbReference>
<gene>
    <name evidence="17" type="ORF">BBI10_18010</name>
</gene>
<dbReference type="InterPro" id="IPR036890">
    <property type="entry name" value="HATPase_C_sf"/>
</dbReference>
<dbReference type="SUPFAM" id="SSF47384">
    <property type="entry name" value="Homodimeric domain of signal transducing histidine kinase"/>
    <property type="match status" value="1"/>
</dbReference>
<dbReference type="GO" id="GO:0000155">
    <property type="term" value="F:phosphorelay sensor kinase activity"/>
    <property type="evidence" value="ECO:0007669"/>
    <property type="project" value="InterPro"/>
</dbReference>
<reference evidence="17 18" key="1">
    <citation type="submission" date="2016-08" db="EMBL/GenBank/DDBJ databases">
        <title>Whole genome sequence of Pseudomonas graminis strain UASWS1507, a potential biological control agent for agriculture.</title>
        <authorList>
            <person name="Crovadore J."/>
            <person name="Calmin G."/>
            <person name="Chablais R."/>
            <person name="Cochard B."/>
            <person name="Lefort F."/>
        </authorList>
    </citation>
    <scope>NUCLEOTIDE SEQUENCE [LARGE SCALE GENOMIC DNA]</scope>
    <source>
        <strain evidence="17 18">UASWS1507</strain>
    </source>
</reference>
<evidence type="ECO:0000256" key="14">
    <source>
        <dbReference type="RuleBase" id="RU364088"/>
    </source>
</evidence>
<evidence type="ECO:0000256" key="5">
    <source>
        <dbReference type="ARBA" id="ARBA00022553"/>
    </source>
</evidence>
<feature type="domain" description="Histidine kinase" evidence="15">
    <location>
        <begin position="243"/>
        <end position="457"/>
    </location>
</feature>
<keyword evidence="10 14" id="KW-0067">ATP-binding</keyword>
<dbReference type="NCBIfam" id="TIGR01386">
    <property type="entry name" value="cztS_silS_copS"/>
    <property type="match status" value="1"/>
</dbReference>
<evidence type="ECO:0000256" key="8">
    <source>
        <dbReference type="ARBA" id="ARBA00022741"/>
    </source>
</evidence>
<dbReference type="InterPro" id="IPR036097">
    <property type="entry name" value="HisK_dim/P_sf"/>
</dbReference>
<evidence type="ECO:0000256" key="9">
    <source>
        <dbReference type="ARBA" id="ARBA00022777"/>
    </source>
</evidence>
<dbReference type="Pfam" id="PF02518">
    <property type="entry name" value="HATPase_c"/>
    <property type="match status" value="1"/>
</dbReference>
<evidence type="ECO:0000256" key="11">
    <source>
        <dbReference type="ARBA" id="ARBA00022989"/>
    </source>
</evidence>
<keyword evidence="13 14" id="KW-0472">Membrane</keyword>
<dbReference type="PRINTS" id="PR00344">
    <property type="entry name" value="BCTRLSENSOR"/>
</dbReference>
<dbReference type="PROSITE" id="PS50885">
    <property type="entry name" value="HAMP"/>
    <property type="match status" value="1"/>
</dbReference>
<evidence type="ECO:0000313" key="18">
    <source>
        <dbReference type="Proteomes" id="UP000095143"/>
    </source>
</evidence>
<dbReference type="InterPro" id="IPR004358">
    <property type="entry name" value="Sig_transdc_His_kin-like_C"/>
</dbReference>
<evidence type="ECO:0000259" key="15">
    <source>
        <dbReference type="PROSITE" id="PS50109"/>
    </source>
</evidence>
<protein>
    <recommendedName>
        <fullName evidence="14">Sensor protein</fullName>
        <ecNumber evidence="14">2.7.13.3</ecNumber>
    </recommendedName>
</protein>
<dbReference type="RefSeq" id="WP_065990711.1">
    <property type="nucleotide sequence ID" value="NZ_MDEN01000065.1"/>
</dbReference>
<comment type="function">
    <text evidence="14">Member of a two-component regulatory system.</text>
</comment>
<dbReference type="InterPro" id="IPR003594">
    <property type="entry name" value="HATPase_dom"/>
</dbReference>
<comment type="catalytic activity">
    <reaction evidence="1 14">
        <text>ATP + protein L-histidine = ADP + protein N-phospho-L-histidine.</text>
        <dbReference type="EC" id="2.7.13.3"/>
    </reaction>
</comment>
<dbReference type="SUPFAM" id="SSF55874">
    <property type="entry name" value="ATPase domain of HSP90 chaperone/DNA topoisomerase II/histidine kinase"/>
    <property type="match status" value="1"/>
</dbReference>
<dbReference type="GO" id="GO:0005886">
    <property type="term" value="C:plasma membrane"/>
    <property type="evidence" value="ECO:0007669"/>
    <property type="project" value="UniProtKB-SubCell"/>
</dbReference>
<keyword evidence="11 14" id="KW-1133">Transmembrane helix</keyword>
<dbReference type="Pfam" id="PF00672">
    <property type="entry name" value="HAMP"/>
    <property type="match status" value="1"/>
</dbReference>
<proteinExistence type="predicted"/>
<dbReference type="Pfam" id="PF21085">
    <property type="entry name" value="CusS"/>
    <property type="match status" value="1"/>
</dbReference>
<dbReference type="InterPro" id="IPR003661">
    <property type="entry name" value="HisK_dim/P_dom"/>
</dbReference>
<keyword evidence="8 14" id="KW-0547">Nucleotide-binding</keyword>
<evidence type="ECO:0000313" key="17">
    <source>
        <dbReference type="EMBL" id="OCX17402.1"/>
    </source>
</evidence>
<dbReference type="FunFam" id="3.30.565.10:FF:000006">
    <property type="entry name" value="Sensor histidine kinase WalK"/>
    <property type="match status" value="1"/>
</dbReference>
<dbReference type="CDD" id="cd00082">
    <property type="entry name" value="HisKA"/>
    <property type="match status" value="1"/>
</dbReference>
<keyword evidence="12 14" id="KW-0902">Two-component regulatory system</keyword>
<dbReference type="EMBL" id="MDEN01000065">
    <property type="protein sequence ID" value="OCX17402.1"/>
    <property type="molecule type" value="Genomic_DNA"/>
</dbReference>
<dbReference type="InterPro" id="IPR050428">
    <property type="entry name" value="TCS_sensor_his_kinase"/>
</dbReference>
<dbReference type="EC" id="2.7.13.3" evidence="14"/>
<keyword evidence="3 14" id="KW-1003">Cell membrane</keyword>
<dbReference type="InterPro" id="IPR048590">
    <property type="entry name" value="CusS-like_sensor"/>
</dbReference>
<dbReference type="Pfam" id="PF00512">
    <property type="entry name" value="HisKA"/>
    <property type="match status" value="1"/>
</dbReference>
<dbReference type="InterPro" id="IPR006290">
    <property type="entry name" value="CztS_silS_copS"/>
</dbReference>
<organism evidence="17 18">
    <name type="scientific">Pseudomonas graminis</name>
    <dbReference type="NCBI Taxonomy" id="158627"/>
    <lineage>
        <taxon>Bacteria</taxon>
        <taxon>Pseudomonadati</taxon>
        <taxon>Pseudomonadota</taxon>
        <taxon>Gammaproteobacteria</taxon>
        <taxon>Pseudomonadales</taxon>
        <taxon>Pseudomonadaceae</taxon>
        <taxon>Pseudomonas</taxon>
    </lineage>
</organism>
<keyword evidence="6 14" id="KW-0808">Transferase</keyword>
<comment type="subcellular location">
    <subcellularLocation>
        <location evidence="2">Cell inner membrane</location>
        <topology evidence="2">Multi-pass membrane protein</topology>
    </subcellularLocation>
</comment>
<name>A0A1C2DRJ5_9PSED</name>
<dbReference type="InterPro" id="IPR003660">
    <property type="entry name" value="HAMP_dom"/>
</dbReference>
<dbReference type="PANTHER" id="PTHR45436">
    <property type="entry name" value="SENSOR HISTIDINE KINASE YKOH"/>
    <property type="match status" value="1"/>
</dbReference>
<evidence type="ECO:0000256" key="6">
    <source>
        <dbReference type="ARBA" id="ARBA00022679"/>
    </source>
</evidence>
<evidence type="ECO:0000256" key="7">
    <source>
        <dbReference type="ARBA" id="ARBA00022692"/>
    </source>
</evidence>
<feature type="domain" description="HAMP" evidence="16">
    <location>
        <begin position="182"/>
        <end position="235"/>
    </location>
</feature>
<dbReference type="Proteomes" id="UP000095143">
    <property type="component" value="Unassembled WGS sequence"/>
</dbReference>
<dbReference type="Gene3D" id="3.30.565.10">
    <property type="entry name" value="Histidine kinase-like ATPase, C-terminal domain"/>
    <property type="match status" value="1"/>
</dbReference>